<keyword evidence="3 5" id="KW-0560">Oxidoreductase</keyword>
<dbReference type="GO" id="GO:0016705">
    <property type="term" value="F:oxidoreductase activity, acting on paired donors, with incorporation or reduction of molecular oxygen"/>
    <property type="evidence" value="ECO:0007669"/>
    <property type="project" value="InterPro"/>
</dbReference>
<dbReference type="GO" id="GO:0020037">
    <property type="term" value="F:heme binding"/>
    <property type="evidence" value="ECO:0007669"/>
    <property type="project" value="InterPro"/>
</dbReference>
<dbReference type="InterPro" id="IPR001128">
    <property type="entry name" value="Cyt_P450"/>
</dbReference>
<dbReference type="EMBL" id="PDLM01000005">
    <property type="protein sequence ID" value="RDW77300.1"/>
    <property type="molecule type" value="Genomic_DNA"/>
</dbReference>
<dbReference type="SUPFAM" id="SSF48264">
    <property type="entry name" value="Cytochrome P450"/>
    <property type="match status" value="1"/>
</dbReference>
<dbReference type="InterPro" id="IPR050121">
    <property type="entry name" value="Cytochrome_P450_monoxygenase"/>
</dbReference>
<dbReference type="AlphaFoldDB" id="A0A3D8RTL5"/>
<comment type="cofactor">
    <cofactor evidence="1">
        <name>heme</name>
        <dbReference type="ChEBI" id="CHEBI:30413"/>
    </cofactor>
</comment>
<evidence type="ECO:0000256" key="2">
    <source>
        <dbReference type="ARBA" id="ARBA00022723"/>
    </source>
</evidence>
<sequence length="509" mass="56804">MIGLSFILQAAWLAVLVGGVYRRYFHPLSRYPGPFLASITNLWRFFDFFAGHHHLTEAELHRKYGPVVRIGPNSLSFSTLADFDAIYGYNRHIEKGDFYSFGRQKASEASIFSARTDTAHKEHRKKVVGPALSTSKVVTYHPVVEKNVANFLGRIARAREQANEDGTVEMSELVHAFTFDTTLEIVFGRTLSAEAYTDTQPAKGLLSSFNKISKFSIGTALLPWLQWIMSHPKIQAAIRKPKFDSGGTMIGIGALVGKTRRAVTSEPGRQEASEDDQASILQNFLRISKDDSRWMDPELMWRECFNLVFAAPGSTAAALTATLYELAAHQEWQERIYHESLMTEKGTSDISPPPLLTAVLKESMRLHVPFPSAFPRDITAGAESAIPSLAGYPLPQGTTVQANTFVLSHSADLWGDDVEEWRPERFLSDPNRQTNEIPKTESPSAEEKFVVFSKGARGCVGKEIAMMLLAEAVAAIIKQWRMEKRGGMKGQSFLEMQYRSCPIAFLTRS</sequence>
<evidence type="ECO:0000313" key="7">
    <source>
        <dbReference type="Proteomes" id="UP000256645"/>
    </source>
</evidence>
<dbReference type="STRING" id="1849047.A0A3D8RTL5"/>
<proteinExistence type="inferred from homology"/>
<dbReference type="GO" id="GO:0005506">
    <property type="term" value="F:iron ion binding"/>
    <property type="evidence" value="ECO:0007669"/>
    <property type="project" value="InterPro"/>
</dbReference>
<protein>
    <recommendedName>
        <fullName evidence="8">Cytochrome P450</fullName>
    </recommendedName>
</protein>
<accession>A0A3D8RTL5</accession>
<comment type="similarity">
    <text evidence="5">Belongs to the cytochrome P450 family.</text>
</comment>
<evidence type="ECO:0000256" key="1">
    <source>
        <dbReference type="ARBA" id="ARBA00001971"/>
    </source>
</evidence>
<dbReference type="PANTHER" id="PTHR24305:SF235">
    <property type="entry name" value="CYTOCHROME P450 MONOOXYGENASE APDB-RELATED"/>
    <property type="match status" value="1"/>
</dbReference>
<evidence type="ECO:0000256" key="5">
    <source>
        <dbReference type="RuleBase" id="RU000461"/>
    </source>
</evidence>
<dbReference type="PROSITE" id="PS00086">
    <property type="entry name" value="CYTOCHROME_P450"/>
    <property type="match status" value="1"/>
</dbReference>
<evidence type="ECO:0008006" key="8">
    <source>
        <dbReference type="Google" id="ProtNLM"/>
    </source>
</evidence>
<dbReference type="InterPro" id="IPR036396">
    <property type="entry name" value="Cyt_P450_sf"/>
</dbReference>
<dbReference type="PANTHER" id="PTHR24305">
    <property type="entry name" value="CYTOCHROME P450"/>
    <property type="match status" value="1"/>
</dbReference>
<keyword evidence="2 5" id="KW-0479">Metal-binding</keyword>
<dbReference type="GO" id="GO:0004497">
    <property type="term" value="F:monooxygenase activity"/>
    <property type="evidence" value="ECO:0007669"/>
    <property type="project" value="UniProtKB-KW"/>
</dbReference>
<reference evidence="6 7" key="1">
    <citation type="journal article" date="2018" name="IMA Fungus">
        <title>IMA Genome-F 9: Draft genome sequence of Annulohypoxylon stygium, Aspergillus mulundensis, Berkeleyomyces basicola (syn. Thielaviopsis basicola), Ceratocystis smalleyi, two Cercospora beticola strains, Coleophoma cylindrospora, Fusarium fracticaudum, Phialophora cf. hyalina, and Morchella septimelata.</title>
        <authorList>
            <person name="Wingfield B.D."/>
            <person name="Bills G.F."/>
            <person name="Dong Y."/>
            <person name="Huang W."/>
            <person name="Nel W.J."/>
            <person name="Swalarsk-Parry B.S."/>
            <person name="Vaghefi N."/>
            <person name="Wilken P.M."/>
            <person name="An Z."/>
            <person name="de Beer Z.W."/>
            <person name="De Vos L."/>
            <person name="Chen L."/>
            <person name="Duong T.A."/>
            <person name="Gao Y."/>
            <person name="Hammerbacher A."/>
            <person name="Kikkert J.R."/>
            <person name="Li Y."/>
            <person name="Li H."/>
            <person name="Li K."/>
            <person name="Li Q."/>
            <person name="Liu X."/>
            <person name="Ma X."/>
            <person name="Naidoo K."/>
            <person name="Pethybridge S.J."/>
            <person name="Sun J."/>
            <person name="Steenkamp E.T."/>
            <person name="van der Nest M.A."/>
            <person name="van Wyk S."/>
            <person name="Wingfield M.J."/>
            <person name="Xiong C."/>
            <person name="Yue Q."/>
            <person name="Zhang X."/>
        </authorList>
    </citation>
    <scope>NUCLEOTIDE SEQUENCE [LARGE SCALE GENOMIC DNA]</scope>
    <source>
        <strain evidence="6 7">BP6252</strain>
    </source>
</reference>
<dbReference type="Pfam" id="PF00067">
    <property type="entry name" value="p450"/>
    <property type="match status" value="1"/>
</dbReference>
<evidence type="ECO:0000256" key="3">
    <source>
        <dbReference type="ARBA" id="ARBA00023002"/>
    </source>
</evidence>
<keyword evidence="5" id="KW-0349">Heme</keyword>
<keyword evidence="7" id="KW-1185">Reference proteome</keyword>
<name>A0A3D8RTL5_9HELO</name>
<keyword evidence="5" id="KW-0503">Monooxygenase</keyword>
<gene>
    <name evidence="6" type="ORF">BP6252_05353</name>
</gene>
<dbReference type="InterPro" id="IPR017972">
    <property type="entry name" value="Cyt_P450_CS"/>
</dbReference>
<evidence type="ECO:0000256" key="4">
    <source>
        <dbReference type="ARBA" id="ARBA00023004"/>
    </source>
</evidence>
<organism evidence="6 7">
    <name type="scientific">Coleophoma cylindrospora</name>
    <dbReference type="NCBI Taxonomy" id="1849047"/>
    <lineage>
        <taxon>Eukaryota</taxon>
        <taxon>Fungi</taxon>
        <taxon>Dikarya</taxon>
        <taxon>Ascomycota</taxon>
        <taxon>Pezizomycotina</taxon>
        <taxon>Leotiomycetes</taxon>
        <taxon>Helotiales</taxon>
        <taxon>Dermateaceae</taxon>
        <taxon>Coleophoma</taxon>
    </lineage>
</organism>
<evidence type="ECO:0000313" key="6">
    <source>
        <dbReference type="EMBL" id="RDW77300.1"/>
    </source>
</evidence>
<dbReference type="PRINTS" id="PR00385">
    <property type="entry name" value="P450"/>
</dbReference>
<comment type="caution">
    <text evidence="6">The sequence shown here is derived from an EMBL/GenBank/DDBJ whole genome shotgun (WGS) entry which is preliminary data.</text>
</comment>
<dbReference type="Proteomes" id="UP000256645">
    <property type="component" value="Unassembled WGS sequence"/>
</dbReference>
<dbReference type="Gene3D" id="1.10.630.10">
    <property type="entry name" value="Cytochrome P450"/>
    <property type="match status" value="1"/>
</dbReference>
<dbReference type="OrthoDB" id="3934656at2759"/>
<keyword evidence="4 5" id="KW-0408">Iron</keyword>
<dbReference type="GO" id="GO:0044550">
    <property type="term" value="P:secondary metabolite biosynthetic process"/>
    <property type="evidence" value="ECO:0007669"/>
    <property type="project" value="UniProtKB-ARBA"/>
</dbReference>